<feature type="transmembrane region" description="Helical" evidence="1">
    <location>
        <begin position="82"/>
        <end position="100"/>
    </location>
</feature>
<keyword evidence="1" id="KW-1133">Transmembrane helix</keyword>
<evidence type="ECO:0000256" key="1">
    <source>
        <dbReference type="SAM" id="Phobius"/>
    </source>
</evidence>
<feature type="transmembrane region" description="Helical" evidence="1">
    <location>
        <begin position="106"/>
        <end position="127"/>
    </location>
</feature>
<keyword evidence="1" id="KW-0472">Membrane</keyword>
<protein>
    <submittedName>
        <fullName evidence="2">Uncharacterized protein</fullName>
    </submittedName>
</protein>
<sequence length="133" mass="13917">MLRIILGILAGVAVAMVLVICLELAGHAVFPPPAGLDPLDKADQARLIAMMPLGAALTVVNAWLLGSWGGAAVAGLISRRMWPGWVIAALIACGGLYTVLTIPHPLWMQVAAVAAPLIGGWLAMFFGRRITAR</sequence>
<dbReference type="EMBL" id="JACIDM010000001">
    <property type="protein sequence ID" value="MBB4081939.1"/>
    <property type="molecule type" value="Genomic_DNA"/>
</dbReference>
<gene>
    <name evidence="2" type="ORF">GGR12_000778</name>
</gene>
<keyword evidence="3" id="KW-1185">Reference proteome</keyword>
<dbReference type="RefSeq" id="WP_183203081.1">
    <property type="nucleotide sequence ID" value="NZ_BAAAER010000004.1"/>
</dbReference>
<dbReference type="Proteomes" id="UP000529946">
    <property type="component" value="Unassembled WGS sequence"/>
</dbReference>
<evidence type="ECO:0000313" key="2">
    <source>
        <dbReference type="EMBL" id="MBB4081939.1"/>
    </source>
</evidence>
<accession>A0A7W6JB95</accession>
<reference evidence="2 3" key="1">
    <citation type="submission" date="2020-08" db="EMBL/GenBank/DDBJ databases">
        <title>Genomic Encyclopedia of Type Strains, Phase IV (KMG-IV): sequencing the most valuable type-strain genomes for metagenomic binning, comparative biology and taxonomic classification.</title>
        <authorList>
            <person name="Goeker M."/>
        </authorList>
    </citation>
    <scope>NUCLEOTIDE SEQUENCE [LARGE SCALE GENOMIC DNA]</scope>
    <source>
        <strain evidence="2 3">DSM 23960</strain>
    </source>
</reference>
<evidence type="ECO:0000313" key="3">
    <source>
        <dbReference type="Proteomes" id="UP000529946"/>
    </source>
</evidence>
<comment type="caution">
    <text evidence="2">The sequence shown here is derived from an EMBL/GenBank/DDBJ whole genome shotgun (WGS) entry which is preliminary data.</text>
</comment>
<proteinExistence type="predicted"/>
<organism evidence="2 3">
    <name type="scientific">Brevundimonas lenta</name>
    <dbReference type="NCBI Taxonomy" id="424796"/>
    <lineage>
        <taxon>Bacteria</taxon>
        <taxon>Pseudomonadati</taxon>
        <taxon>Pseudomonadota</taxon>
        <taxon>Alphaproteobacteria</taxon>
        <taxon>Caulobacterales</taxon>
        <taxon>Caulobacteraceae</taxon>
        <taxon>Brevundimonas</taxon>
    </lineage>
</organism>
<dbReference type="AlphaFoldDB" id="A0A7W6JB95"/>
<keyword evidence="1" id="KW-0812">Transmembrane</keyword>
<feature type="transmembrane region" description="Helical" evidence="1">
    <location>
        <begin position="45"/>
        <end position="70"/>
    </location>
</feature>
<name>A0A7W6JB95_9CAUL</name>